<feature type="compositionally biased region" description="Pro residues" evidence="6">
    <location>
        <begin position="1"/>
        <end position="10"/>
    </location>
</feature>
<dbReference type="GO" id="GO:0032934">
    <property type="term" value="F:sterol binding"/>
    <property type="evidence" value="ECO:0007669"/>
    <property type="project" value="TreeGrafter"/>
</dbReference>
<dbReference type="GO" id="GO:0140268">
    <property type="term" value="C:endoplasmic reticulum-plasma membrane contact site"/>
    <property type="evidence" value="ECO:0007669"/>
    <property type="project" value="TreeGrafter"/>
</dbReference>
<evidence type="ECO:0000313" key="9">
    <source>
        <dbReference type="EMBL" id="KAK5118279.1"/>
    </source>
</evidence>
<feature type="region of interest" description="Disordered" evidence="6">
    <location>
        <begin position="448"/>
        <end position="487"/>
    </location>
</feature>
<feature type="region of interest" description="Disordered" evidence="6">
    <location>
        <begin position="773"/>
        <end position="851"/>
    </location>
</feature>
<dbReference type="GO" id="GO:0005789">
    <property type="term" value="C:endoplasmic reticulum membrane"/>
    <property type="evidence" value="ECO:0007669"/>
    <property type="project" value="TreeGrafter"/>
</dbReference>
<dbReference type="CDD" id="cd13220">
    <property type="entry name" value="PH-GRAM_GRAMDC"/>
    <property type="match status" value="1"/>
</dbReference>
<name>A0AAN7YJP7_9PEZI</name>
<feature type="compositionally biased region" description="Basic and acidic residues" evidence="6">
    <location>
        <begin position="52"/>
        <end position="70"/>
    </location>
</feature>
<feature type="compositionally biased region" description="Basic and acidic residues" evidence="6">
    <location>
        <begin position="1212"/>
        <end position="1222"/>
    </location>
</feature>
<dbReference type="GO" id="GO:0032541">
    <property type="term" value="C:cortical endoplasmic reticulum"/>
    <property type="evidence" value="ECO:0007669"/>
    <property type="project" value="TreeGrafter"/>
</dbReference>
<dbReference type="GO" id="GO:0005886">
    <property type="term" value="C:plasma membrane"/>
    <property type="evidence" value="ECO:0007669"/>
    <property type="project" value="TreeGrafter"/>
</dbReference>
<feature type="compositionally biased region" description="Low complexity" evidence="6">
    <location>
        <begin position="330"/>
        <end position="341"/>
    </location>
</feature>
<dbReference type="PROSITE" id="PS51778">
    <property type="entry name" value="VAST"/>
    <property type="match status" value="1"/>
</dbReference>
<keyword evidence="4 7" id="KW-1133">Transmembrane helix</keyword>
<accession>A0AAN7YJP7</accession>
<feature type="compositionally biased region" description="Basic and acidic residues" evidence="6">
    <location>
        <begin position="299"/>
        <end position="308"/>
    </location>
</feature>
<dbReference type="GO" id="GO:0005739">
    <property type="term" value="C:mitochondrion"/>
    <property type="evidence" value="ECO:0007669"/>
    <property type="project" value="TreeGrafter"/>
</dbReference>
<organism evidence="9 10">
    <name type="scientific">Meristemomyces frigidus</name>
    <dbReference type="NCBI Taxonomy" id="1508187"/>
    <lineage>
        <taxon>Eukaryota</taxon>
        <taxon>Fungi</taxon>
        <taxon>Dikarya</taxon>
        <taxon>Ascomycota</taxon>
        <taxon>Pezizomycotina</taxon>
        <taxon>Dothideomycetes</taxon>
        <taxon>Dothideomycetidae</taxon>
        <taxon>Mycosphaerellales</taxon>
        <taxon>Teratosphaeriaceae</taxon>
        <taxon>Meristemomyces</taxon>
    </lineage>
</organism>
<feature type="region of interest" description="Disordered" evidence="6">
    <location>
        <begin position="563"/>
        <end position="611"/>
    </location>
</feature>
<keyword evidence="5 7" id="KW-0472">Membrane</keyword>
<comment type="subcellular location">
    <subcellularLocation>
        <location evidence="1">Membrane</location>
        <topology evidence="1">Single-pass membrane protein</topology>
    </subcellularLocation>
</comment>
<feature type="domain" description="VASt" evidence="8">
    <location>
        <begin position="889"/>
        <end position="1061"/>
    </location>
</feature>
<evidence type="ECO:0000259" key="8">
    <source>
        <dbReference type="PROSITE" id="PS51778"/>
    </source>
</evidence>
<feature type="compositionally biased region" description="Polar residues" evidence="6">
    <location>
        <begin position="24"/>
        <end position="36"/>
    </location>
</feature>
<dbReference type="Gene3D" id="2.30.29.30">
    <property type="entry name" value="Pleckstrin-homology domain (PH domain)/Phosphotyrosine-binding domain (PTB)"/>
    <property type="match status" value="1"/>
</dbReference>
<dbReference type="Proteomes" id="UP001310890">
    <property type="component" value="Unassembled WGS sequence"/>
</dbReference>
<feature type="compositionally biased region" description="Polar residues" evidence="6">
    <location>
        <begin position="834"/>
        <end position="848"/>
    </location>
</feature>
<dbReference type="AlphaFoldDB" id="A0AAN7YJP7"/>
<gene>
    <name evidence="9" type="ORF">LTR62_002792</name>
</gene>
<reference evidence="9" key="1">
    <citation type="submission" date="2023-08" db="EMBL/GenBank/DDBJ databases">
        <title>Black Yeasts Isolated from many extreme environments.</title>
        <authorList>
            <person name="Coleine C."/>
            <person name="Stajich J.E."/>
            <person name="Selbmann L."/>
        </authorList>
    </citation>
    <scope>NUCLEOTIDE SEQUENCE</scope>
    <source>
        <strain evidence="9">CCFEE 5401</strain>
    </source>
</reference>
<dbReference type="InterPro" id="IPR031968">
    <property type="entry name" value="VASt"/>
</dbReference>
<proteinExistence type="inferred from homology"/>
<evidence type="ECO:0000256" key="1">
    <source>
        <dbReference type="ARBA" id="ARBA00004167"/>
    </source>
</evidence>
<evidence type="ECO:0000256" key="6">
    <source>
        <dbReference type="SAM" id="MobiDB-lite"/>
    </source>
</evidence>
<comment type="caution">
    <text evidence="9">The sequence shown here is derived from an EMBL/GenBank/DDBJ whole genome shotgun (WGS) entry which is preliminary data.</text>
</comment>
<feature type="region of interest" description="Disordered" evidence="6">
    <location>
        <begin position="115"/>
        <end position="163"/>
    </location>
</feature>
<comment type="similarity">
    <text evidence="2">Belongs to the YSP2 family.</text>
</comment>
<feature type="compositionally biased region" description="Polar residues" evidence="6">
    <location>
        <begin position="115"/>
        <end position="133"/>
    </location>
</feature>
<dbReference type="PANTHER" id="PTHR23319">
    <property type="entry name" value="GRAM DOMAIN CONTAINING 1B, ISOFORM E"/>
    <property type="match status" value="1"/>
</dbReference>
<feature type="region of interest" description="Disordered" evidence="6">
    <location>
        <begin position="176"/>
        <end position="423"/>
    </location>
</feature>
<dbReference type="Pfam" id="PF02893">
    <property type="entry name" value="GRAM"/>
    <property type="match status" value="1"/>
</dbReference>
<dbReference type="GO" id="GO:0120015">
    <property type="term" value="F:sterol transfer activity"/>
    <property type="evidence" value="ECO:0007669"/>
    <property type="project" value="TreeGrafter"/>
</dbReference>
<dbReference type="InterPro" id="IPR004182">
    <property type="entry name" value="GRAM"/>
</dbReference>
<dbReference type="InterPro" id="IPR051482">
    <property type="entry name" value="Cholesterol_transport"/>
</dbReference>
<dbReference type="Pfam" id="PF16016">
    <property type="entry name" value="VASt"/>
    <property type="match status" value="1"/>
</dbReference>
<feature type="compositionally biased region" description="Polar residues" evidence="6">
    <location>
        <begin position="515"/>
        <end position="527"/>
    </location>
</feature>
<evidence type="ECO:0000313" key="10">
    <source>
        <dbReference type="Proteomes" id="UP001310890"/>
    </source>
</evidence>
<evidence type="ECO:0000256" key="3">
    <source>
        <dbReference type="ARBA" id="ARBA00022692"/>
    </source>
</evidence>
<keyword evidence="3 7" id="KW-0812">Transmembrane</keyword>
<feature type="region of interest" description="Disordered" evidence="6">
    <location>
        <begin position="1"/>
        <end position="100"/>
    </location>
</feature>
<protein>
    <recommendedName>
        <fullName evidence="8">VASt domain-containing protein</fullName>
    </recommendedName>
</protein>
<evidence type="ECO:0000256" key="5">
    <source>
        <dbReference type="ARBA" id="ARBA00023136"/>
    </source>
</evidence>
<feature type="compositionally biased region" description="Acidic residues" evidence="6">
    <location>
        <begin position="783"/>
        <end position="810"/>
    </location>
</feature>
<evidence type="ECO:0000256" key="7">
    <source>
        <dbReference type="SAM" id="Phobius"/>
    </source>
</evidence>
<dbReference type="EMBL" id="JAVRRL010000002">
    <property type="protein sequence ID" value="KAK5118279.1"/>
    <property type="molecule type" value="Genomic_DNA"/>
</dbReference>
<feature type="compositionally biased region" description="Polar residues" evidence="6">
    <location>
        <begin position="356"/>
        <end position="370"/>
    </location>
</feature>
<sequence length="1252" mass="133932">MPSTSPPHPSPLGALGKLRRNNKTNDSNGSLHGSSGDNEEAPENASRTLRGSFDKGKERLRKSIDDRRNSGDGTSKSLSKLLARRKRSPDKDSASPGRALSAISFNSYEESLTISGNHSNASFDDSGHSSLLTDDNPDHEGKPIRPTLSPHQSHAGLLTLSSPEFAKRSQSVISITSASSNDKDQTLESTTSIPQIVEPAETEPFPQITPPDRSISPGSKLKDAFKLSRKQPAGDDDSAKSVNSGGGLGGLFRPKSRRSSVSSQAPLQPAQLEALVTTPDADIPTRDPAESLPQGNQLKLDKAVERPETPSQQSRGRSRINTDALPATPPNLVDTPTTLVTPPTPTLPTYGPSDFPGQQKSFTSDPQNASPPAKPLSSIESIRHRRAQSAKLPSKLSNAIPAPLTPTVEEAKTPGGTLTQPTSAAGFFSSFISAASKAADQLSQNIAVQQKGRPQSPSTTQELGEQISSETGSKRDTSGPGSRAVQTIGTGDLSLEHFDTQSQQTSMPSAVDLSAQDSTKQNGTTTQKAEEDAANRAVSAAYEKPLQQVISQAHGRPISIASNDRLTLGGDQSPPRSGPDSDALKRSGSVRSKISGKTRRHRASSATTGTGNTIAAALQASHSALANPSMSSLNGGHRMTGFAIASSKRNKDFHQLFRSVPEDDYLIEDYSAALQRDILLHGRLYVSEGHVCFSSNILGWVTNLVIGFDEVVSVEKKSTAVIFPNAIVIQTLQARNTFASLVARDSTYELIIGIWKISHPNLKSSLNGVVVNDSGTGDKTEVADPEGSGEETADGSDDEVYDEDEDDDDIGSFTDGGLAPSIAPSEVGDVPLSRKTSSLPLNGAPTTNGVSAKSAEGAEAAVAAASISADFPGPPTHAPTECTETAEHYDKPLVDTTIPAPLGKVYTLLFGPASGAFMRKWLIDDQKSRELQLTDDKIGLDNEHKTMTFDYIKPLYAPVGPKQTKCITTCNVVGFDLEKAVSIDCGTQTPDVPSGNVFTTRTRYCLMWGPGNSTRMIANCTVEWTGKSWLKSVIDKGALDGQQDYIKSLVAAVKAQVTTRPAAIKTVGKKGARRVKKGTDAGANVERVAVIAAAEQKAADWGIFEPLHLLLEPIIAIVRPFITSQTIIAVLFVLLVYTWLSPPGHRSGTGVGPSGYRSPERLVAYDELWRREESDLWDWLEDRVGLDHLYSPALAEQQRGRQMSAARQGMGRKLENERMSERQMDDAIRVTEERLAALKGAVGRKKERRKSV</sequence>
<feature type="region of interest" description="Disordered" evidence="6">
    <location>
        <begin position="1197"/>
        <end position="1222"/>
    </location>
</feature>
<feature type="transmembrane region" description="Helical" evidence="7">
    <location>
        <begin position="1121"/>
        <end position="1140"/>
    </location>
</feature>
<dbReference type="GO" id="GO:0032366">
    <property type="term" value="P:intracellular sterol transport"/>
    <property type="evidence" value="ECO:0007669"/>
    <property type="project" value="TreeGrafter"/>
</dbReference>
<feature type="compositionally biased region" description="Polar residues" evidence="6">
    <location>
        <begin position="448"/>
        <end position="471"/>
    </location>
</feature>
<dbReference type="InterPro" id="IPR011993">
    <property type="entry name" value="PH-like_dom_sf"/>
</dbReference>
<evidence type="ECO:0000256" key="4">
    <source>
        <dbReference type="ARBA" id="ARBA00022989"/>
    </source>
</evidence>
<dbReference type="SMART" id="SM00568">
    <property type="entry name" value="GRAM"/>
    <property type="match status" value="1"/>
</dbReference>
<evidence type="ECO:0000256" key="2">
    <source>
        <dbReference type="ARBA" id="ARBA00006582"/>
    </source>
</evidence>
<dbReference type="PANTHER" id="PTHR23319:SF4">
    <property type="entry name" value="GRAM DOMAIN CONTAINING 1B, ISOFORM E"/>
    <property type="match status" value="1"/>
</dbReference>
<feature type="compositionally biased region" description="Basic residues" evidence="6">
    <location>
        <begin position="594"/>
        <end position="603"/>
    </location>
</feature>
<feature type="compositionally biased region" description="Polar residues" evidence="6">
    <location>
        <begin position="309"/>
        <end position="321"/>
    </location>
</feature>
<feature type="region of interest" description="Disordered" evidence="6">
    <location>
        <begin position="500"/>
        <end position="536"/>
    </location>
</feature>